<evidence type="ECO:0000256" key="3">
    <source>
        <dbReference type="SAM" id="MobiDB-lite"/>
    </source>
</evidence>
<dbReference type="STRING" id="101127.A0A1X2GMU7"/>
<name>A0A1X2GMU7_9FUNG</name>
<dbReference type="EMBL" id="MCGT01000009">
    <property type="protein sequence ID" value="ORX56733.1"/>
    <property type="molecule type" value="Genomic_DNA"/>
</dbReference>
<dbReference type="InterPro" id="IPR031488">
    <property type="entry name" value="Zn_ribbon_mio"/>
</dbReference>
<evidence type="ECO:0000259" key="5">
    <source>
        <dbReference type="Pfam" id="PF21719"/>
    </source>
</evidence>
<evidence type="ECO:0000313" key="7">
    <source>
        <dbReference type="Proteomes" id="UP000242146"/>
    </source>
</evidence>
<protein>
    <submittedName>
        <fullName evidence="6">Uncharacterized protein</fullName>
    </submittedName>
</protein>
<dbReference type="Pfam" id="PF21719">
    <property type="entry name" value="MIOS_a-sol"/>
    <property type="match status" value="1"/>
</dbReference>
<organism evidence="6 7">
    <name type="scientific">Hesseltinella vesiculosa</name>
    <dbReference type="NCBI Taxonomy" id="101127"/>
    <lineage>
        <taxon>Eukaryota</taxon>
        <taxon>Fungi</taxon>
        <taxon>Fungi incertae sedis</taxon>
        <taxon>Mucoromycota</taxon>
        <taxon>Mucoromycotina</taxon>
        <taxon>Mucoromycetes</taxon>
        <taxon>Mucorales</taxon>
        <taxon>Cunninghamellaceae</taxon>
        <taxon>Hesseltinella</taxon>
    </lineage>
</organism>
<dbReference type="OrthoDB" id="341486at2759"/>
<keyword evidence="1" id="KW-0853">WD repeat</keyword>
<dbReference type="Proteomes" id="UP000242146">
    <property type="component" value="Unassembled WGS sequence"/>
</dbReference>
<keyword evidence="2" id="KW-0677">Repeat</keyword>
<proteinExistence type="predicted"/>
<reference evidence="6 7" key="1">
    <citation type="submission" date="2016-07" db="EMBL/GenBank/DDBJ databases">
        <title>Pervasive Adenine N6-methylation of Active Genes in Fungi.</title>
        <authorList>
            <consortium name="DOE Joint Genome Institute"/>
            <person name="Mondo S.J."/>
            <person name="Dannebaum R.O."/>
            <person name="Kuo R.C."/>
            <person name="Labutti K."/>
            <person name="Haridas S."/>
            <person name="Kuo A."/>
            <person name="Salamov A."/>
            <person name="Ahrendt S.R."/>
            <person name="Lipzen A."/>
            <person name="Sullivan W."/>
            <person name="Andreopoulos W.B."/>
            <person name="Clum A."/>
            <person name="Lindquist E."/>
            <person name="Daum C."/>
            <person name="Ramamoorthy G.K."/>
            <person name="Gryganskyi A."/>
            <person name="Culley D."/>
            <person name="Magnuson J.K."/>
            <person name="James T.Y."/>
            <person name="O'Malley M.A."/>
            <person name="Stajich J.E."/>
            <person name="Spatafora J.W."/>
            <person name="Visel A."/>
            <person name="Grigoriev I.V."/>
        </authorList>
    </citation>
    <scope>NUCLEOTIDE SEQUENCE [LARGE SCALE GENOMIC DNA]</scope>
    <source>
        <strain evidence="6 7">NRRL 3301</strain>
    </source>
</reference>
<dbReference type="GO" id="GO:1904263">
    <property type="term" value="P:positive regulation of TORC1 signaling"/>
    <property type="evidence" value="ECO:0007669"/>
    <property type="project" value="TreeGrafter"/>
</dbReference>
<dbReference type="PANTHER" id="PTHR16453:SF9">
    <property type="entry name" value="GATOR COMPLEX PROTEIN MIOS"/>
    <property type="match status" value="1"/>
</dbReference>
<dbReference type="InterPro" id="IPR049092">
    <property type="entry name" value="MIOS_a-sol"/>
</dbReference>
<dbReference type="InterPro" id="IPR037593">
    <property type="entry name" value="MIOS/Sea4"/>
</dbReference>
<feature type="domain" description="MIOS-like alpha-solenoid" evidence="5">
    <location>
        <begin position="24"/>
        <end position="163"/>
    </location>
</feature>
<feature type="domain" description="GATOR2 complex protein MIO zinc-ribbon like" evidence="4">
    <location>
        <begin position="278"/>
        <end position="405"/>
    </location>
</feature>
<dbReference type="Pfam" id="PF17034">
    <property type="entry name" value="zinc_ribbon_16"/>
    <property type="match status" value="1"/>
</dbReference>
<comment type="caution">
    <text evidence="6">The sequence shown here is derived from an EMBL/GenBank/DDBJ whole genome shotgun (WGS) entry which is preliminary data.</text>
</comment>
<evidence type="ECO:0000259" key="4">
    <source>
        <dbReference type="Pfam" id="PF17034"/>
    </source>
</evidence>
<evidence type="ECO:0000313" key="6">
    <source>
        <dbReference type="EMBL" id="ORX56733.1"/>
    </source>
</evidence>
<sequence length="409" mass="46435">MEANRNKPTKKQSQQDQEPQLFIITETNKLDQRRLALQACGFGVSKPQMDQLLSELQEQGDDDKAAAWALFNGLHDRAIEILSEAKDPDKSFQRKLISMVLDKSQDASHNDTWQQLCDQLIAQVCDQPYLRAIFKYISANDWTPVLDDESLRLQERLVIALRFLDDDKLTAYLSRTLSSSILSGNLEGLMLTGLYTQGMDLLESHVNQTSDVQTAALIISLVVPRKLQDPRADEWIECYRTLLDRWQLWHHRAKFDIQRGKLMHAPEDIAPPQVYVRCTFCAQTLGHSIVAPNVKSRDGKRVNVQASMSPSSANRITSKQKSNICSSCRKALPRCALCLLHLGTPTDPIRKAITTNNVNCEDPSGFNLWFTWCQTCRHGGHAMHISEWFRKHSACPVSNCTCQCQSFFE</sequence>
<evidence type="ECO:0000256" key="1">
    <source>
        <dbReference type="ARBA" id="ARBA00022574"/>
    </source>
</evidence>
<accession>A0A1X2GMU7</accession>
<feature type="region of interest" description="Disordered" evidence="3">
    <location>
        <begin position="1"/>
        <end position="20"/>
    </location>
</feature>
<dbReference type="GO" id="GO:0005737">
    <property type="term" value="C:cytoplasm"/>
    <property type="evidence" value="ECO:0007669"/>
    <property type="project" value="TreeGrafter"/>
</dbReference>
<dbReference type="PANTHER" id="PTHR16453">
    <property type="entry name" value="WD40 DOMAIN-CONTAINING PROTEIN MIO FAMILY MEMBER"/>
    <property type="match status" value="1"/>
</dbReference>
<evidence type="ECO:0000256" key="2">
    <source>
        <dbReference type="ARBA" id="ARBA00022737"/>
    </source>
</evidence>
<keyword evidence="7" id="KW-1185">Reference proteome</keyword>
<gene>
    <name evidence="6" type="ORF">DM01DRAFT_1334295</name>
</gene>
<dbReference type="AlphaFoldDB" id="A0A1X2GMU7"/>
<dbReference type="CDD" id="cd16691">
    <property type="entry name" value="mRING-H2-C3H3C2_Mio"/>
    <property type="match status" value="1"/>
</dbReference>